<dbReference type="WBParaSite" id="HPBE_0001807101-mRNA-1">
    <property type="protein sequence ID" value="HPBE_0001807101-mRNA-1"/>
    <property type="gene ID" value="HPBE_0001807101"/>
</dbReference>
<accession>A0A3P8BLS4</accession>
<organism evidence="2 3">
    <name type="scientific">Heligmosomoides polygyrus</name>
    <name type="common">Parasitic roundworm</name>
    <dbReference type="NCBI Taxonomy" id="6339"/>
    <lineage>
        <taxon>Eukaryota</taxon>
        <taxon>Metazoa</taxon>
        <taxon>Ecdysozoa</taxon>
        <taxon>Nematoda</taxon>
        <taxon>Chromadorea</taxon>
        <taxon>Rhabditida</taxon>
        <taxon>Rhabditina</taxon>
        <taxon>Rhabditomorpha</taxon>
        <taxon>Strongyloidea</taxon>
        <taxon>Heligmosomidae</taxon>
        <taxon>Heligmosomoides</taxon>
    </lineage>
</organism>
<evidence type="ECO:0000313" key="1">
    <source>
        <dbReference type="EMBL" id="VDP10578.1"/>
    </source>
</evidence>
<dbReference type="Proteomes" id="UP000050761">
    <property type="component" value="Unassembled WGS sequence"/>
</dbReference>
<evidence type="ECO:0000313" key="3">
    <source>
        <dbReference type="WBParaSite" id="HPBE_0001807101-mRNA-1"/>
    </source>
</evidence>
<gene>
    <name evidence="1" type="ORF">HPBE_LOCUS18070</name>
</gene>
<evidence type="ECO:0000313" key="2">
    <source>
        <dbReference type="Proteomes" id="UP000050761"/>
    </source>
</evidence>
<accession>A0A183G894</accession>
<protein>
    <submittedName>
        <fullName evidence="1 3">Uncharacterized protein</fullName>
    </submittedName>
</protein>
<keyword evidence="2" id="KW-1185">Reference proteome</keyword>
<dbReference type="EMBL" id="UZAH01030441">
    <property type="protein sequence ID" value="VDP10578.1"/>
    <property type="molecule type" value="Genomic_DNA"/>
</dbReference>
<reference evidence="3" key="2">
    <citation type="submission" date="2019-09" db="UniProtKB">
        <authorList>
            <consortium name="WormBaseParasite"/>
        </authorList>
    </citation>
    <scope>IDENTIFICATION</scope>
</reference>
<dbReference type="OrthoDB" id="5833156at2759"/>
<dbReference type="AlphaFoldDB" id="A0A183G894"/>
<name>A0A183G894_HELPZ</name>
<proteinExistence type="predicted"/>
<reference evidence="1 2" key="1">
    <citation type="submission" date="2018-11" db="EMBL/GenBank/DDBJ databases">
        <authorList>
            <consortium name="Pathogen Informatics"/>
        </authorList>
    </citation>
    <scope>NUCLEOTIDE SEQUENCE [LARGE SCALE GENOMIC DNA]</scope>
</reference>
<sequence>MVSSFAPPNIPVLPRNGMIRTYDNQDRTFTRPYSAKTVFFYKEGDEYFTDARFMIRSFIVSTNAFTTENILLHGFLDQLKCKGIGNNS</sequence>